<dbReference type="EMBL" id="LR796844">
    <property type="protein sequence ID" value="CAB4169487.1"/>
    <property type="molecule type" value="Genomic_DNA"/>
</dbReference>
<reference evidence="2" key="1">
    <citation type="submission" date="2020-05" db="EMBL/GenBank/DDBJ databases">
        <authorList>
            <person name="Chiriac C."/>
            <person name="Salcher M."/>
            <person name="Ghai R."/>
            <person name="Kavagutti S V."/>
        </authorList>
    </citation>
    <scope>NUCLEOTIDE SEQUENCE</scope>
</reference>
<sequence>MPRHEPIAYQYNAARYCSVCAHEDFKVDSHGHLTGVDSEGNEVTALYSWDEWWEPEEHTQQTLTCNRGDCERLIATIDLRSDADRLRDAQRPQSIDEWCEDPSRFSSGVTGFRDPA</sequence>
<organism evidence="2">
    <name type="scientific">uncultured Caudovirales phage</name>
    <dbReference type="NCBI Taxonomy" id="2100421"/>
    <lineage>
        <taxon>Viruses</taxon>
        <taxon>Duplodnaviria</taxon>
        <taxon>Heunggongvirae</taxon>
        <taxon>Uroviricota</taxon>
        <taxon>Caudoviricetes</taxon>
        <taxon>Peduoviridae</taxon>
        <taxon>Maltschvirus</taxon>
        <taxon>Maltschvirus maltsch</taxon>
    </lineage>
</organism>
<protein>
    <submittedName>
        <fullName evidence="2">Uncharacterized protein</fullName>
    </submittedName>
</protein>
<dbReference type="EMBL" id="LR797254">
    <property type="protein sequence ID" value="CAB4198383.1"/>
    <property type="molecule type" value="Genomic_DNA"/>
</dbReference>
<evidence type="ECO:0000313" key="1">
    <source>
        <dbReference type="EMBL" id="CAB4169487.1"/>
    </source>
</evidence>
<proteinExistence type="predicted"/>
<gene>
    <name evidence="2" type="ORF">UFOVP1305_78</name>
    <name evidence="1" type="ORF">UFOVP896_23</name>
</gene>
<evidence type="ECO:0000313" key="2">
    <source>
        <dbReference type="EMBL" id="CAB4198383.1"/>
    </source>
</evidence>
<accession>A0A6J5RLX4</accession>
<name>A0A6J5RLX4_9CAUD</name>